<evidence type="ECO:0000256" key="12">
    <source>
        <dbReference type="ARBA" id="ARBA00023136"/>
    </source>
</evidence>
<keyword evidence="4" id="KW-1003">Cell membrane</keyword>
<keyword evidence="12 14" id="KW-0472">Membrane</keyword>
<dbReference type="GO" id="GO:0009252">
    <property type="term" value="P:peptidoglycan biosynthetic process"/>
    <property type="evidence" value="ECO:0007669"/>
    <property type="project" value="UniProtKB-KW"/>
</dbReference>
<evidence type="ECO:0000313" key="17">
    <source>
        <dbReference type="EMBL" id="QUL98017.1"/>
    </source>
</evidence>
<dbReference type="AlphaFoldDB" id="A0AAT9LCH3"/>
<dbReference type="InterPro" id="IPR012338">
    <property type="entry name" value="Beta-lactam/transpept-like"/>
</dbReference>
<evidence type="ECO:0000256" key="4">
    <source>
        <dbReference type="ARBA" id="ARBA00022475"/>
    </source>
</evidence>
<keyword evidence="6" id="KW-0645">Protease</keyword>
<dbReference type="PANTHER" id="PTHR30627:SF2">
    <property type="entry name" value="PEPTIDOGLYCAN D,D-TRANSPEPTIDASE MRDA"/>
    <property type="match status" value="1"/>
</dbReference>
<evidence type="ECO:0000256" key="1">
    <source>
        <dbReference type="ARBA" id="ARBA00004167"/>
    </source>
</evidence>
<dbReference type="Pfam" id="PF03717">
    <property type="entry name" value="PBP_dimer"/>
    <property type="match status" value="1"/>
</dbReference>
<evidence type="ECO:0000256" key="9">
    <source>
        <dbReference type="ARBA" id="ARBA00022960"/>
    </source>
</evidence>
<protein>
    <submittedName>
        <fullName evidence="17">Penicillin-binding protein 2</fullName>
        <ecNumber evidence="17">3.4.16.4</ecNumber>
    </submittedName>
</protein>
<dbReference type="Pfam" id="PF00905">
    <property type="entry name" value="Transpeptidase"/>
    <property type="match status" value="1"/>
</dbReference>
<reference evidence="17" key="2">
    <citation type="journal article" date="2023" name="Biology">
        <title>Prokaryotic Life Associated with Coal-Fire Gas Vents Revealed by Metagenomics.</title>
        <authorList>
            <person name="Kadnikov V.V."/>
            <person name="Mardanov A.V."/>
            <person name="Beletsky A.V."/>
            <person name="Karnachuk O.V."/>
            <person name="Ravin N.V."/>
        </authorList>
    </citation>
    <scope>NUCLEOTIDE SEQUENCE</scope>
    <source>
        <strain evidence="17">Bu02</strain>
    </source>
</reference>
<evidence type="ECO:0000256" key="10">
    <source>
        <dbReference type="ARBA" id="ARBA00022984"/>
    </source>
</evidence>
<feature type="transmembrane region" description="Helical" evidence="14">
    <location>
        <begin position="27"/>
        <end position="48"/>
    </location>
</feature>
<reference evidence="17" key="1">
    <citation type="submission" date="2020-10" db="EMBL/GenBank/DDBJ databases">
        <authorList>
            <person name="Kadnikov V."/>
            <person name="Beletsky A.V."/>
            <person name="Mardanov A.V."/>
            <person name="Karnachuk O.V."/>
            <person name="Ravin N.V."/>
        </authorList>
    </citation>
    <scope>NUCLEOTIDE SEQUENCE</scope>
    <source>
        <strain evidence="17">Bu02</strain>
    </source>
</reference>
<evidence type="ECO:0000256" key="6">
    <source>
        <dbReference type="ARBA" id="ARBA00022670"/>
    </source>
</evidence>
<accession>A0AAT9LCH3</accession>
<evidence type="ECO:0000256" key="8">
    <source>
        <dbReference type="ARBA" id="ARBA00022801"/>
    </source>
</evidence>
<comment type="subcellular location">
    <subcellularLocation>
        <location evidence="2">Cell membrane</location>
    </subcellularLocation>
    <subcellularLocation>
        <location evidence="1">Membrane</location>
        <topology evidence="1">Single-pass membrane protein</topology>
    </subcellularLocation>
</comment>
<dbReference type="GO" id="GO:0005886">
    <property type="term" value="C:plasma membrane"/>
    <property type="evidence" value="ECO:0007669"/>
    <property type="project" value="UniProtKB-SubCell"/>
</dbReference>
<evidence type="ECO:0000256" key="11">
    <source>
        <dbReference type="ARBA" id="ARBA00022989"/>
    </source>
</evidence>
<comment type="similarity">
    <text evidence="3">Belongs to the transpeptidase family.</text>
</comment>
<evidence type="ECO:0000256" key="7">
    <source>
        <dbReference type="ARBA" id="ARBA00022692"/>
    </source>
</evidence>
<dbReference type="KEGG" id="fcz:IMF26_08080"/>
<dbReference type="SUPFAM" id="SSF56519">
    <property type="entry name" value="Penicillin binding protein dimerisation domain"/>
    <property type="match status" value="1"/>
</dbReference>
<proteinExistence type="inferred from homology"/>
<dbReference type="EC" id="3.4.16.4" evidence="17"/>
<dbReference type="SUPFAM" id="SSF56601">
    <property type="entry name" value="beta-lactamase/transpeptidase-like"/>
    <property type="match status" value="1"/>
</dbReference>
<evidence type="ECO:0000256" key="5">
    <source>
        <dbReference type="ARBA" id="ARBA00022519"/>
    </source>
</evidence>
<keyword evidence="13" id="KW-0961">Cell wall biogenesis/degradation</keyword>
<feature type="domain" description="Penicillin-binding protein transpeptidase" evidence="15">
    <location>
        <begin position="279"/>
        <end position="606"/>
    </location>
</feature>
<keyword evidence="7 14" id="KW-0812">Transmembrane</keyword>
<keyword evidence="10" id="KW-0573">Peptidoglycan synthesis</keyword>
<evidence type="ECO:0000259" key="16">
    <source>
        <dbReference type="Pfam" id="PF03717"/>
    </source>
</evidence>
<gene>
    <name evidence="17" type="primary">mrdA</name>
    <name evidence="17" type="ORF">IMF26_08080</name>
</gene>
<keyword evidence="17" id="KW-0121">Carboxypeptidase</keyword>
<dbReference type="GO" id="GO:0006508">
    <property type="term" value="P:proteolysis"/>
    <property type="evidence" value="ECO:0007669"/>
    <property type="project" value="UniProtKB-KW"/>
</dbReference>
<evidence type="ECO:0000256" key="14">
    <source>
        <dbReference type="SAM" id="Phobius"/>
    </source>
</evidence>
<evidence type="ECO:0000256" key="2">
    <source>
        <dbReference type="ARBA" id="ARBA00004236"/>
    </source>
</evidence>
<name>A0AAT9LCH3_9FIRM</name>
<dbReference type="GO" id="GO:0008360">
    <property type="term" value="P:regulation of cell shape"/>
    <property type="evidence" value="ECO:0007669"/>
    <property type="project" value="UniProtKB-KW"/>
</dbReference>
<keyword evidence="9" id="KW-0133">Cell shape</keyword>
<dbReference type="GO" id="GO:0009002">
    <property type="term" value="F:serine-type D-Ala-D-Ala carboxypeptidase activity"/>
    <property type="evidence" value="ECO:0007669"/>
    <property type="project" value="UniProtKB-EC"/>
</dbReference>
<dbReference type="InterPro" id="IPR005311">
    <property type="entry name" value="PBP_dimer"/>
</dbReference>
<dbReference type="NCBIfam" id="TIGR03423">
    <property type="entry name" value="pbp2_mrdA"/>
    <property type="match status" value="1"/>
</dbReference>
<dbReference type="InterPro" id="IPR017790">
    <property type="entry name" value="Penicillin-binding_protein_2"/>
</dbReference>
<organism evidence="17">
    <name type="scientific">Candidatus Fermentithermobacillus carboniphilus</name>
    <dbReference type="NCBI Taxonomy" id="3085328"/>
    <lineage>
        <taxon>Bacteria</taxon>
        <taxon>Bacillati</taxon>
        <taxon>Bacillota</taxon>
        <taxon>Candidatus Fermentithermobacillia</taxon>
        <taxon>Candidatus Fermentithermobacillales</taxon>
        <taxon>Candidatus Fermentithermobacillaceae</taxon>
        <taxon>Candidatus Fermentithermobacillus</taxon>
    </lineage>
</organism>
<dbReference type="GO" id="GO:0071972">
    <property type="term" value="F:peptidoglycan L,D-transpeptidase activity"/>
    <property type="evidence" value="ECO:0007669"/>
    <property type="project" value="TreeGrafter"/>
</dbReference>
<evidence type="ECO:0000259" key="15">
    <source>
        <dbReference type="Pfam" id="PF00905"/>
    </source>
</evidence>
<feature type="domain" description="Penicillin-binding protein dimerisation" evidence="16">
    <location>
        <begin position="66"/>
        <end position="236"/>
    </location>
</feature>
<dbReference type="PANTHER" id="PTHR30627">
    <property type="entry name" value="PEPTIDOGLYCAN D,D-TRANSPEPTIDASE"/>
    <property type="match status" value="1"/>
</dbReference>
<dbReference type="InterPro" id="IPR036138">
    <property type="entry name" value="PBP_dimer_sf"/>
</dbReference>
<dbReference type="EMBL" id="CP062796">
    <property type="protein sequence ID" value="QUL98017.1"/>
    <property type="molecule type" value="Genomic_DNA"/>
</dbReference>
<evidence type="ECO:0000256" key="3">
    <source>
        <dbReference type="ARBA" id="ARBA00007171"/>
    </source>
</evidence>
<sequence length="624" mass="68313">MSPTRDIFEERAQNLSQGELKKRKRTFTCIIAAVFVILAAQLFNLQVIQGERYRKLSQENYLRITPIPAPRGDILDRNGKTLVTSRPAFSVFYWYLDKEKAESTLPRLAGILGLDLGEIQKKVQQYSGRYFEPIPIAKDITPEQYTTIVEDAPNLPGVFIEPQPIRYYPEGELASPVLGYVGEITDSQLKSERYKDYKMGDIIGQQGLESYYEDVLRGKDGGYQVEVDYRGRPTGNVGPGIDPEPGKNVVLELDVDLQKAAEEALVKALKTSPKAKGAAAVVLDVKTGGVLVMASLPGFDPNKLITGITQSELNQKIQSGQWRFANLATTGLYPPGSSFKIITAIAALAEGKVDPKEKIFDPGYHPMAPTLVCHKRGGHGYVDLEEALAVSCNVYFYEMGRRLGVDTLAKYAKLLGLGEKTGIDLYGENYGTVPSTEWKKKAYSENRVAQPEFLLSEHMMAAMGQVFHMDTPIQMASVVQAIANDGVRMKPRLARKIVDSQGNTVKEFAPEVSGTLGVSPDILETVKRGMLRVTSDKIGTAYWAFYDFPVKVAGKTGTAQNPLGEDHAWFVGFAPYDKPEIALAVVVDQGGSGSAVAAPVARAIFEAYFLSKSSQGGVSSPEGR</sequence>
<dbReference type="InterPro" id="IPR001460">
    <property type="entry name" value="PCN-bd_Tpept"/>
</dbReference>
<keyword evidence="8 17" id="KW-0378">Hydrolase</keyword>
<dbReference type="Gene3D" id="3.90.1310.10">
    <property type="entry name" value="Penicillin-binding protein 2a (Domain 2)"/>
    <property type="match status" value="1"/>
</dbReference>
<dbReference type="InterPro" id="IPR050515">
    <property type="entry name" value="Beta-lactam/transpept"/>
</dbReference>
<dbReference type="GO" id="GO:0008658">
    <property type="term" value="F:penicillin binding"/>
    <property type="evidence" value="ECO:0007669"/>
    <property type="project" value="InterPro"/>
</dbReference>
<evidence type="ECO:0000256" key="13">
    <source>
        <dbReference type="ARBA" id="ARBA00023316"/>
    </source>
</evidence>
<dbReference type="Gene3D" id="3.40.710.10">
    <property type="entry name" value="DD-peptidase/beta-lactamase superfamily"/>
    <property type="match status" value="1"/>
</dbReference>
<keyword evidence="11 14" id="KW-1133">Transmembrane helix</keyword>
<dbReference type="GO" id="GO:0071555">
    <property type="term" value="P:cell wall organization"/>
    <property type="evidence" value="ECO:0007669"/>
    <property type="project" value="UniProtKB-KW"/>
</dbReference>
<keyword evidence="5" id="KW-0997">Cell inner membrane</keyword>